<sequence>MATSTLLALACVGALVLGVVLAVRGSRALRAARAVPRVRVPARPLSSMPSPGGEVLEVEYPGPDGSLLRSRMQVFRVRGPGVQYGFDGTVWVDPTRPTDVTPRPQGRTAGAVTTIVVAAVVLVLAFAAGVAAGVVRFAESLPS</sequence>
<gene>
    <name evidence="2" type="ORF">KG103_17920</name>
</gene>
<feature type="transmembrane region" description="Helical" evidence="1">
    <location>
        <begin position="111"/>
        <end position="135"/>
    </location>
</feature>
<dbReference type="EMBL" id="CP074405">
    <property type="protein sequence ID" value="QVI62256.1"/>
    <property type="molecule type" value="Genomic_DNA"/>
</dbReference>
<dbReference type="Proteomes" id="UP000677804">
    <property type="component" value="Chromosome"/>
</dbReference>
<evidence type="ECO:0000313" key="3">
    <source>
        <dbReference type="Proteomes" id="UP000677804"/>
    </source>
</evidence>
<keyword evidence="1" id="KW-1133">Transmembrane helix</keyword>
<keyword evidence="3" id="KW-1185">Reference proteome</keyword>
<evidence type="ECO:0000313" key="2">
    <source>
        <dbReference type="EMBL" id="QVI62256.1"/>
    </source>
</evidence>
<dbReference type="RefSeq" id="WP_207339822.1">
    <property type="nucleotide sequence ID" value="NZ_CP074405.1"/>
</dbReference>
<accession>A0ABX8D470</accession>
<name>A0ABX8D470_9CELL</name>
<keyword evidence="1" id="KW-0472">Membrane</keyword>
<evidence type="ECO:0000256" key="1">
    <source>
        <dbReference type="SAM" id="Phobius"/>
    </source>
</evidence>
<evidence type="ECO:0008006" key="4">
    <source>
        <dbReference type="Google" id="ProtNLM"/>
    </source>
</evidence>
<reference evidence="2 3" key="1">
    <citation type="submission" date="2021-05" db="EMBL/GenBank/DDBJ databases">
        <title>Novel species in genus Cellulomonas.</title>
        <authorList>
            <person name="Zhang G."/>
        </authorList>
    </citation>
    <scope>NUCLEOTIDE SEQUENCE [LARGE SCALE GENOMIC DNA]</scope>
    <source>
        <strain evidence="3">zg-ZUI222</strain>
    </source>
</reference>
<proteinExistence type="predicted"/>
<protein>
    <recommendedName>
        <fullName evidence="4">DUF3592 domain-containing protein</fullName>
    </recommendedName>
</protein>
<organism evidence="2 3">
    <name type="scientific">Cellulomonas wangleii</name>
    <dbReference type="NCBI Taxonomy" id="2816956"/>
    <lineage>
        <taxon>Bacteria</taxon>
        <taxon>Bacillati</taxon>
        <taxon>Actinomycetota</taxon>
        <taxon>Actinomycetes</taxon>
        <taxon>Micrococcales</taxon>
        <taxon>Cellulomonadaceae</taxon>
        <taxon>Cellulomonas</taxon>
    </lineage>
</organism>
<keyword evidence="1" id="KW-0812">Transmembrane</keyword>